<evidence type="ECO:0000313" key="3">
    <source>
        <dbReference type="Proteomes" id="UP000466997"/>
    </source>
</evidence>
<dbReference type="EMBL" id="AP022562">
    <property type="protein sequence ID" value="BBX10984.1"/>
    <property type="molecule type" value="Genomic_DNA"/>
</dbReference>
<dbReference type="GO" id="GO:0008233">
    <property type="term" value="F:peptidase activity"/>
    <property type="evidence" value="ECO:0007669"/>
    <property type="project" value="InterPro"/>
</dbReference>
<dbReference type="InterPro" id="IPR026898">
    <property type="entry name" value="PrsW"/>
</dbReference>
<evidence type="ECO:0008006" key="4">
    <source>
        <dbReference type="Google" id="ProtNLM"/>
    </source>
</evidence>
<organism evidence="2 3">
    <name type="scientific">Mycobacterium novum</name>
    <dbReference type="NCBI Taxonomy" id="2492438"/>
    <lineage>
        <taxon>Bacteria</taxon>
        <taxon>Bacillati</taxon>
        <taxon>Actinomycetota</taxon>
        <taxon>Actinomycetes</taxon>
        <taxon>Mycobacteriales</taxon>
        <taxon>Mycobacteriaceae</taxon>
        <taxon>Mycobacterium</taxon>
    </lineage>
</organism>
<feature type="transmembrane region" description="Helical" evidence="1">
    <location>
        <begin position="107"/>
        <end position="126"/>
    </location>
</feature>
<accession>A0A7I7JIB8</accession>
<keyword evidence="1" id="KW-0812">Transmembrane</keyword>
<sequence length="415" mass="45498">MPGMRWPTTLLELAEDYLSRLLDALHAGQTGGLRCVAMPQMRNRRKVGAPLYVIVLLSVLTALLLLFFTAANPAGTLTALVLASMSMLVVLLCYRWLDRWEPEPRRLLQLAFLWGASVAVVLAVGLETFGSSVATVRPLVSKTFDMAAIQAPFIEEAAKGLFLLIMLTGRRRHELNSLTDCMVYAGVAAVGFAWMEDIVYIAPADSPAKMAAVAIARLVVGPFAHPLFTTMTGIGVFFALRRRGFWSKAFVILLGYLGAVGMHALWNASLAMGGARYFLTTYLFWMVPVFLLMVVLGAVSRRHEQHLVSTKLPAMVMGGLISPNEETWLGSIRARKHAIREARRIGGKPAARSVKKFAAQVVKLAFVRDRIDRGFGDPEVFALQHEDAHGVLAARAAAPVLQVMAGYRSPVLVRR</sequence>
<feature type="transmembrane region" description="Helical" evidence="1">
    <location>
        <begin position="146"/>
        <end position="169"/>
    </location>
</feature>
<dbReference type="Pfam" id="PF13367">
    <property type="entry name" value="PrsW-protease"/>
    <property type="match status" value="1"/>
</dbReference>
<keyword evidence="3" id="KW-1185">Reference proteome</keyword>
<name>A0A7I7JIB8_9MYCO</name>
<keyword evidence="1" id="KW-1133">Transmembrane helix</keyword>
<gene>
    <name evidence="2" type="ORF">MNVM_00650</name>
</gene>
<keyword evidence="1" id="KW-0472">Membrane</keyword>
<evidence type="ECO:0000256" key="1">
    <source>
        <dbReference type="SAM" id="Phobius"/>
    </source>
</evidence>
<feature type="transmembrane region" description="Helical" evidence="1">
    <location>
        <begin position="51"/>
        <end position="71"/>
    </location>
</feature>
<dbReference type="PANTHER" id="PTHR36844">
    <property type="entry name" value="PROTEASE PRSW"/>
    <property type="match status" value="1"/>
</dbReference>
<reference evidence="2 3" key="1">
    <citation type="journal article" date="2019" name="Emerg. Microbes Infect.">
        <title>Comprehensive subspecies identification of 175 nontuberculous mycobacteria species based on 7547 genomic profiles.</title>
        <authorList>
            <person name="Matsumoto Y."/>
            <person name="Kinjo T."/>
            <person name="Motooka D."/>
            <person name="Nabeya D."/>
            <person name="Jung N."/>
            <person name="Uechi K."/>
            <person name="Horii T."/>
            <person name="Iida T."/>
            <person name="Fujita J."/>
            <person name="Nakamura S."/>
        </authorList>
    </citation>
    <scope>NUCLEOTIDE SEQUENCE [LARGE SCALE GENOMIC DNA]</scope>
    <source>
        <strain evidence="2 3">JCM 6391</strain>
    </source>
</reference>
<proteinExistence type="predicted"/>
<dbReference type="PANTHER" id="PTHR36844:SF1">
    <property type="entry name" value="PROTEASE PRSW"/>
    <property type="match status" value="1"/>
</dbReference>
<protein>
    <recommendedName>
        <fullName evidence="4">Protease PrsW</fullName>
    </recommendedName>
</protein>
<dbReference type="KEGG" id="mnm:MNVM_00650"/>
<dbReference type="Proteomes" id="UP000466997">
    <property type="component" value="Chromosome"/>
</dbReference>
<feature type="transmembrane region" description="Helical" evidence="1">
    <location>
        <begin position="181"/>
        <end position="202"/>
    </location>
</feature>
<dbReference type="AlphaFoldDB" id="A0A7I7JIB8"/>
<feature type="transmembrane region" description="Helical" evidence="1">
    <location>
        <begin position="77"/>
        <end position="95"/>
    </location>
</feature>
<feature type="transmembrane region" description="Helical" evidence="1">
    <location>
        <begin position="278"/>
        <end position="299"/>
    </location>
</feature>
<feature type="transmembrane region" description="Helical" evidence="1">
    <location>
        <begin position="245"/>
        <end position="266"/>
    </location>
</feature>
<feature type="transmembrane region" description="Helical" evidence="1">
    <location>
        <begin position="214"/>
        <end position="238"/>
    </location>
</feature>
<evidence type="ECO:0000313" key="2">
    <source>
        <dbReference type="EMBL" id="BBX10984.1"/>
    </source>
</evidence>